<dbReference type="AlphaFoldDB" id="B1C976"/>
<dbReference type="EMBL" id="ABIL02000006">
    <property type="protein sequence ID" value="EDS72240.1"/>
    <property type="molecule type" value="Genomic_DNA"/>
</dbReference>
<dbReference type="InterPro" id="IPR014717">
    <property type="entry name" value="Transl_elong_EF1B/ribsomal_bS6"/>
</dbReference>
<proteinExistence type="inferred from homology"/>
<accession>B1C976</accession>
<dbReference type="HAMAP" id="MF_00360">
    <property type="entry name" value="Ribosomal_bS6"/>
    <property type="match status" value="1"/>
</dbReference>
<dbReference type="InterPro" id="IPR035980">
    <property type="entry name" value="Ribosomal_bS6_sf"/>
</dbReference>
<dbReference type="InterPro" id="IPR000529">
    <property type="entry name" value="Ribosomal_bS6"/>
</dbReference>
<evidence type="ECO:0000256" key="1">
    <source>
        <dbReference type="ARBA" id="ARBA00009512"/>
    </source>
</evidence>
<dbReference type="HOGENOM" id="CLU_113441_5_2_9"/>
<organism evidence="5 6">
    <name type="scientific">Anaerofustis stercorihominis DSM 17244</name>
    <dbReference type="NCBI Taxonomy" id="445971"/>
    <lineage>
        <taxon>Bacteria</taxon>
        <taxon>Bacillati</taxon>
        <taxon>Bacillota</taxon>
        <taxon>Clostridia</taxon>
        <taxon>Eubacteriales</taxon>
        <taxon>Eubacteriaceae</taxon>
        <taxon>Anaerofustis</taxon>
    </lineage>
</organism>
<dbReference type="PANTHER" id="PTHR21011:SF1">
    <property type="entry name" value="SMALL RIBOSOMAL SUBUNIT PROTEIN BS6M"/>
    <property type="match status" value="1"/>
</dbReference>
<evidence type="ECO:0000313" key="5">
    <source>
        <dbReference type="EMBL" id="EDS72240.1"/>
    </source>
</evidence>
<keyword evidence="4" id="KW-0694">RNA-binding</keyword>
<keyword evidence="4" id="KW-0699">rRNA-binding</keyword>
<dbReference type="GO" id="GO:1990904">
    <property type="term" value="C:ribonucleoprotein complex"/>
    <property type="evidence" value="ECO:0007669"/>
    <property type="project" value="UniProtKB-KW"/>
</dbReference>
<dbReference type="GO" id="GO:0005737">
    <property type="term" value="C:cytoplasm"/>
    <property type="evidence" value="ECO:0007669"/>
    <property type="project" value="UniProtKB-ARBA"/>
</dbReference>
<dbReference type="PANTHER" id="PTHR21011">
    <property type="entry name" value="MITOCHONDRIAL 28S RIBOSOMAL PROTEIN S6"/>
    <property type="match status" value="1"/>
</dbReference>
<name>B1C976_9FIRM</name>
<keyword evidence="4" id="KW-0687">Ribonucleoprotein</keyword>
<gene>
    <name evidence="4 5" type="primary">rpsF</name>
    <name evidence="5" type="ORF">ANASTE_01950</name>
</gene>
<dbReference type="GO" id="GO:0003735">
    <property type="term" value="F:structural constituent of ribosome"/>
    <property type="evidence" value="ECO:0007669"/>
    <property type="project" value="InterPro"/>
</dbReference>
<dbReference type="Gene3D" id="3.30.70.60">
    <property type="match status" value="1"/>
</dbReference>
<dbReference type="NCBIfam" id="TIGR00166">
    <property type="entry name" value="S6"/>
    <property type="match status" value="1"/>
</dbReference>
<comment type="caution">
    <text evidence="5">The sequence shown here is derived from an EMBL/GenBank/DDBJ whole genome shotgun (WGS) entry which is preliminary data.</text>
</comment>
<dbReference type="eggNOG" id="COG0360">
    <property type="taxonomic scope" value="Bacteria"/>
</dbReference>
<protein>
    <recommendedName>
        <fullName evidence="3 4">Small ribosomal subunit protein bS6</fullName>
    </recommendedName>
</protein>
<dbReference type="GO" id="GO:0005840">
    <property type="term" value="C:ribosome"/>
    <property type="evidence" value="ECO:0007669"/>
    <property type="project" value="UniProtKB-KW"/>
</dbReference>
<reference evidence="5" key="2">
    <citation type="submission" date="2013-08" db="EMBL/GenBank/DDBJ databases">
        <title>Draft genome sequence of Anaerofustis stercorihominis (DSM 17244).</title>
        <authorList>
            <person name="Sudarsanam P."/>
            <person name="Ley R."/>
            <person name="Guruge J."/>
            <person name="Turnbaugh P.J."/>
            <person name="Mahowald M."/>
            <person name="Liep D."/>
            <person name="Gordon J."/>
        </authorList>
    </citation>
    <scope>NUCLEOTIDE SEQUENCE</scope>
    <source>
        <strain evidence="5">DSM 17244</strain>
    </source>
</reference>
<evidence type="ECO:0000256" key="4">
    <source>
        <dbReference type="HAMAP-Rule" id="MF_00360"/>
    </source>
</evidence>
<reference evidence="5" key="1">
    <citation type="submission" date="2008-01" db="EMBL/GenBank/DDBJ databases">
        <authorList>
            <person name="Fulton L."/>
            <person name="Clifton S."/>
            <person name="Fulton B."/>
            <person name="Xu J."/>
            <person name="Minx P."/>
            <person name="Pepin K.H."/>
            <person name="Johnson M."/>
            <person name="Thiruvilangam P."/>
            <person name="Bhonagiri V."/>
            <person name="Nash W.E."/>
            <person name="Mardis E.R."/>
            <person name="Wilson R.K."/>
        </authorList>
    </citation>
    <scope>NUCLEOTIDE SEQUENCE [LARGE SCALE GENOMIC DNA]</scope>
    <source>
        <strain evidence="5">DSM 17244</strain>
    </source>
</reference>
<dbReference type="GO" id="GO:0006412">
    <property type="term" value="P:translation"/>
    <property type="evidence" value="ECO:0007669"/>
    <property type="project" value="UniProtKB-UniRule"/>
</dbReference>
<comment type="similarity">
    <text evidence="1 4">Belongs to the bacterial ribosomal protein bS6 family.</text>
</comment>
<comment type="function">
    <text evidence="2 4">Binds together with bS18 to 16S ribosomal RNA.</text>
</comment>
<dbReference type="InterPro" id="IPR020814">
    <property type="entry name" value="Ribosomal_S6_plastid/chlpt"/>
</dbReference>
<sequence length="98" mass="11642">MKDMQKYETLFAVRPDMTEEEVKAMVEKIQNVITSNGGKVEEVDEWGMKKLAYKINNKYRDAYYTLINFEAEKPCLDALNHTFRITEDIIRDIIVKRY</sequence>
<dbReference type="SUPFAM" id="SSF54995">
    <property type="entry name" value="Ribosomal protein S6"/>
    <property type="match status" value="1"/>
</dbReference>
<keyword evidence="6" id="KW-1185">Reference proteome</keyword>
<dbReference type="CDD" id="cd00473">
    <property type="entry name" value="bS6"/>
    <property type="match status" value="1"/>
</dbReference>
<dbReference type="Proteomes" id="UP000005178">
    <property type="component" value="Unassembled WGS sequence"/>
</dbReference>
<dbReference type="Pfam" id="PF01250">
    <property type="entry name" value="Ribosomal_S6"/>
    <property type="match status" value="1"/>
</dbReference>
<evidence type="ECO:0000256" key="3">
    <source>
        <dbReference type="ARBA" id="ARBA00035294"/>
    </source>
</evidence>
<dbReference type="STRING" id="445971.ANASTE_01950"/>
<keyword evidence="4 5" id="KW-0689">Ribosomal protein</keyword>
<evidence type="ECO:0000256" key="2">
    <source>
        <dbReference type="ARBA" id="ARBA00035104"/>
    </source>
</evidence>
<evidence type="ECO:0000313" key="6">
    <source>
        <dbReference type="Proteomes" id="UP000005178"/>
    </source>
</evidence>
<dbReference type="GO" id="GO:0070181">
    <property type="term" value="F:small ribosomal subunit rRNA binding"/>
    <property type="evidence" value="ECO:0007669"/>
    <property type="project" value="TreeGrafter"/>
</dbReference>